<evidence type="ECO:0000259" key="4">
    <source>
        <dbReference type="Pfam" id="PF04355"/>
    </source>
</evidence>
<dbReference type="GO" id="GO:0043165">
    <property type="term" value="P:Gram-negative-bacterium-type cell outer membrane assembly"/>
    <property type="evidence" value="ECO:0007669"/>
    <property type="project" value="TreeGrafter"/>
</dbReference>
<dbReference type="GO" id="GO:1990063">
    <property type="term" value="C:Bam protein complex"/>
    <property type="evidence" value="ECO:0007669"/>
    <property type="project" value="TreeGrafter"/>
</dbReference>
<evidence type="ECO:0000256" key="3">
    <source>
        <dbReference type="ARBA" id="ARBA00023237"/>
    </source>
</evidence>
<dbReference type="InterPro" id="IPR037873">
    <property type="entry name" value="BamE-like"/>
</dbReference>
<dbReference type="InterPro" id="IPR026592">
    <property type="entry name" value="BamE"/>
</dbReference>
<sequence>MPVPILRRVRLLLLCATLPLAACSTAMQQHDLTSLFKPYRIDVVQGNFVSSEMAAQLKPGMSREQVRAILGTPLLQDVFHADRWDYVFSLRQGYHAPLVRRFSVFFDKDGRLLRSQGDPLPSETAFVAQINALHGGTTAKTLSAEQLRKESDAVIAKAPKTSASAAGPLTLVAPAAEIARLQAQDGTAP</sequence>
<dbReference type="AlphaFoldDB" id="A0A1J5Q7F7"/>
<evidence type="ECO:0000256" key="1">
    <source>
        <dbReference type="ARBA" id="ARBA00022729"/>
    </source>
</evidence>
<dbReference type="Gene3D" id="3.30.1450.10">
    <property type="match status" value="1"/>
</dbReference>
<evidence type="ECO:0000313" key="5">
    <source>
        <dbReference type="EMBL" id="OIQ79582.1"/>
    </source>
</evidence>
<dbReference type="PANTHER" id="PTHR37482">
    <property type="entry name" value="OUTER MEMBRANE PROTEIN ASSEMBLY FACTOR BAME"/>
    <property type="match status" value="1"/>
</dbReference>
<dbReference type="Pfam" id="PF04355">
    <property type="entry name" value="BamE"/>
    <property type="match status" value="1"/>
</dbReference>
<accession>A0A1J5Q7F7</accession>
<dbReference type="InterPro" id="IPR007450">
    <property type="entry name" value="BamE_dom"/>
</dbReference>
<organism evidence="5">
    <name type="scientific">mine drainage metagenome</name>
    <dbReference type="NCBI Taxonomy" id="410659"/>
    <lineage>
        <taxon>unclassified sequences</taxon>
        <taxon>metagenomes</taxon>
        <taxon>ecological metagenomes</taxon>
    </lineage>
</organism>
<dbReference type="EMBL" id="MLJW01001190">
    <property type="protein sequence ID" value="OIQ79582.1"/>
    <property type="molecule type" value="Genomic_DNA"/>
</dbReference>
<evidence type="ECO:0000256" key="2">
    <source>
        <dbReference type="ARBA" id="ARBA00023136"/>
    </source>
</evidence>
<feature type="domain" description="Outer membrane protein assembly factor BamE" evidence="4">
    <location>
        <begin position="46"/>
        <end position="112"/>
    </location>
</feature>
<gene>
    <name evidence="5" type="primary">bamE_8</name>
    <name evidence="5" type="ORF">GALL_386710</name>
</gene>
<name>A0A1J5Q7F7_9ZZZZ</name>
<dbReference type="GO" id="GO:0051205">
    <property type="term" value="P:protein insertion into membrane"/>
    <property type="evidence" value="ECO:0007669"/>
    <property type="project" value="TreeGrafter"/>
</dbReference>
<reference evidence="5" key="1">
    <citation type="submission" date="2016-10" db="EMBL/GenBank/DDBJ databases">
        <title>Sequence of Gallionella enrichment culture.</title>
        <authorList>
            <person name="Poehlein A."/>
            <person name="Muehling M."/>
            <person name="Daniel R."/>
        </authorList>
    </citation>
    <scope>NUCLEOTIDE SEQUENCE</scope>
</reference>
<comment type="caution">
    <text evidence="5">The sequence shown here is derived from an EMBL/GenBank/DDBJ whole genome shotgun (WGS) entry which is preliminary data.</text>
</comment>
<dbReference type="GO" id="GO:0030674">
    <property type="term" value="F:protein-macromolecule adaptor activity"/>
    <property type="evidence" value="ECO:0007669"/>
    <property type="project" value="TreeGrafter"/>
</dbReference>
<keyword evidence="1" id="KW-0732">Signal</keyword>
<dbReference type="PANTHER" id="PTHR37482:SF1">
    <property type="entry name" value="OUTER MEMBRANE PROTEIN ASSEMBLY FACTOR BAME"/>
    <property type="match status" value="1"/>
</dbReference>
<proteinExistence type="inferred from homology"/>
<protein>
    <submittedName>
        <fullName evidence="5">Outer membrane protein assembly factor BamE</fullName>
    </submittedName>
</protein>
<dbReference type="HAMAP" id="MF_00925">
    <property type="entry name" value="OM_assembly_BamE"/>
    <property type="match status" value="1"/>
</dbReference>
<keyword evidence="3" id="KW-0998">Cell outer membrane</keyword>
<keyword evidence="2" id="KW-0472">Membrane</keyword>